<evidence type="ECO:0000259" key="3">
    <source>
        <dbReference type="PROSITE" id="PS50075"/>
    </source>
</evidence>
<keyword evidence="5" id="KW-1185">Reference proteome</keyword>
<dbReference type="InterPro" id="IPR006162">
    <property type="entry name" value="Ppantetheine_attach_site"/>
</dbReference>
<evidence type="ECO:0000256" key="1">
    <source>
        <dbReference type="ARBA" id="ARBA00022450"/>
    </source>
</evidence>
<dbReference type="STRING" id="1448321.A0A317V6J1"/>
<proteinExistence type="predicted"/>
<dbReference type="Pfam" id="PF07993">
    <property type="entry name" value="NAD_binding_4"/>
    <property type="match status" value="1"/>
</dbReference>
<comment type="caution">
    <text evidence="4">The sequence shown here is derived from an EMBL/GenBank/DDBJ whole genome shotgun (WGS) entry which is preliminary data.</text>
</comment>
<dbReference type="InterPro" id="IPR036291">
    <property type="entry name" value="NAD(P)-bd_dom_sf"/>
</dbReference>
<reference evidence="4 5" key="1">
    <citation type="submission" date="2016-12" db="EMBL/GenBank/DDBJ databases">
        <title>The genomes of Aspergillus section Nigri reveals drivers in fungal speciation.</title>
        <authorList>
            <consortium name="DOE Joint Genome Institute"/>
            <person name="Vesth T.C."/>
            <person name="Nybo J."/>
            <person name="Theobald S."/>
            <person name="Brandl J."/>
            <person name="Frisvad J.C."/>
            <person name="Nielsen K.F."/>
            <person name="Lyhne E.K."/>
            <person name="Kogle M.E."/>
            <person name="Kuo A."/>
            <person name="Riley R."/>
            <person name="Clum A."/>
            <person name="Nolan M."/>
            <person name="Lipzen A."/>
            <person name="Salamov A."/>
            <person name="Henrissat B."/>
            <person name="Wiebenga A."/>
            <person name="De Vries R.P."/>
            <person name="Grigoriev I.V."/>
            <person name="Mortensen U.H."/>
            <person name="Andersen M.R."/>
            <person name="Baker S.E."/>
        </authorList>
    </citation>
    <scope>NUCLEOTIDE SEQUENCE [LARGE SCALE GENOMIC DNA]</scope>
    <source>
        <strain evidence="4 5">CBS 117.55</strain>
    </source>
</reference>
<dbReference type="RefSeq" id="XP_025395281.1">
    <property type="nucleotide sequence ID" value="XM_025546145.1"/>
</dbReference>
<dbReference type="AlphaFoldDB" id="A0A317V6J1"/>
<keyword evidence="1" id="KW-0596">Phosphopantetheine</keyword>
<dbReference type="SUPFAM" id="SSF47336">
    <property type="entry name" value="ACP-like"/>
    <property type="match status" value="1"/>
</dbReference>
<dbReference type="Pfam" id="PF00501">
    <property type="entry name" value="AMP-binding"/>
    <property type="match status" value="1"/>
</dbReference>
<dbReference type="SUPFAM" id="SSF56801">
    <property type="entry name" value="Acetyl-CoA synthetase-like"/>
    <property type="match status" value="1"/>
</dbReference>
<accession>A0A317V6J1</accession>
<dbReference type="OrthoDB" id="429813at2759"/>
<organism evidence="4 5">
    <name type="scientific">Aspergillus heteromorphus CBS 117.55</name>
    <dbReference type="NCBI Taxonomy" id="1448321"/>
    <lineage>
        <taxon>Eukaryota</taxon>
        <taxon>Fungi</taxon>
        <taxon>Dikarya</taxon>
        <taxon>Ascomycota</taxon>
        <taxon>Pezizomycotina</taxon>
        <taxon>Eurotiomycetes</taxon>
        <taxon>Eurotiomycetidae</taxon>
        <taxon>Eurotiales</taxon>
        <taxon>Aspergillaceae</taxon>
        <taxon>Aspergillus</taxon>
        <taxon>Aspergillus subgen. Circumdati</taxon>
    </lineage>
</organism>
<dbReference type="PROSITE" id="PS00455">
    <property type="entry name" value="AMP_BINDING"/>
    <property type="match status" value="1"/>
</dbReference>
<evidence type="ECO:0000313" key="5">
    <source>
        <dbReference type="Proteomes" id="UP000247233"/>
    </source>
</evidence>
<dbReference type="Gene3D" id="3.40.50.720">
    <property type="entry name" value="NAD(P)-binding Rossmann-like Domain"/>
    <property type="match status" value="1"/>
</dbReference>
<dbReference type="InterPro" id="IPR009081">
    <property type="entry name" value="PP-bd_ACP"/>
</dbReference>
<evidence type="ECO:0000313" key="4">
    <source>
        <dbReference type="EMBL" id="PWY68472.1"/>
    </source>
</evidence>
<dbReference type="PROSITE" id="PS00012">
    <property type="entry name" value="PHOSPHOPANTETHEINE"/>
    <property type="match status" value="1"/>
</dbReference>
<dbReference type="VEuPathDB" id="FungiDB:BO70DRAFT_390364"/>
<dbReference type="PANTHER" id="PTHR43439:SF2">
    <property type="entry name" value="ENZYME, PUTATIVE (JCVI)-RELATED"/>
    <property type="match status" value="1"/>
</dbReference>
<dbReference type="Pfam" id="PF23562">
    <property type="entry name" value="AMP-binding_C_3"/>
    <property type="match status" value="1"/>
</dbReference>
<dbReference type="Proteomes" id="UP000247233">
    <property type="component" value="Unassembled WGS sequence"/>
</dbReference>
<dbReference type="InterPro" id="IPR000873">
    <property type="entry name" value="AMP-dep_synth/lig_dom"/>
</dbReference>
<name>A0A317V6J1_9EURO</name>
<dbReference type="InterPro" id="IPR020845">
    <property type="entry name" value="AMP-binding_CS"/>
</dbReference>
<dbReference type="SUPFAM" id="SSF51735">
    <property type="entry name" value="NAD(P)-binding Rossmann-fold domains"/>
    <property type="match status" value="1"/>
</dbReference>
<feature type="domain" description="Carrier" evidence="3">
    <location>
        <begin position="555"/>
        <end position="639"/>
    </location>
</feature>
<dbReference type="EMBL" id="MSFL01000036">
    <property type="protein sequence ID" value="PWY68472.1"/>
    <property type="molecule type" value="Genomic_DNA"/>
</dbReference>
<dbReference type="Pfam" id="PF00550">
    <property type="entry name" value="PP-binding"/>
    <property type="match status" value="1"/>
</dbReference>
<protein>
    <submittedName>
        <fullName evidence="4">Acetyl-CoA synthetase-like protein</fullName>
    </submittedName>
</protein>
<keyword evidence="2" id="KW-0597">Phosphoprotein</keyword>
<dbReference type="InterPro" id="IPR013120">
    <property type="entry name" value="FAR_NAD-bd"/>
</dbReference>
<dbReference type="Gene3D" id="1.10.1200.10">
    <property type="entry name" value="ACP-like"/>
    <property type="match status" value="1"/>
</dbReference>
<dbReference type="InterPro" id="IPR042099">
    <property type="entry name" value="ANL_N_sf"/>
</dbReference>
<dbReference type="GeneID" id="37068382"/>
<evidence type="ECO:0000256" key="2">
    <source>
        <dbReference type="ARBA" id="ARBA00022553"/>
    </source>
</evidence>
<sequence>MVSFFDSPLHPPPPPGGAFKAPGRLLVTQVDAVAERSPTRRFGLIPNGTEVENGFREVTFQDLSRAVDAMAWWIVEALGMPTTKEETIAYLGNNDVRYIVFILACHKLGYTTACTHLLFSQEKSQIASRIKALSGKMRTHEVPSVTDTFGHRSGTKRFDFARTYDEMVNKIAFMIHSSGTTGMPKPVPLTHGFLGTMDYGPSMPRPAGRSSSFFNDLASDDPSPTDLVLSSTPYFHLMGLVSFFESIFHNIPFVASPEKLLSVGFLIDLIRHTKPTATILPPSILEDMSHSEEGLACLGSMKFVCYGGAPLAPEVGDRLSRYTELRSPIGSSEMGIISSMVPEGEGNWGYFEWTPAYHVDMQPIGDGLYELVLPRVEHSLVIHGIFHTFPQLKEYRSKDLYTRHPSNPRLWRYHGRLDDVIVLSNGEKLSPVSLEKIVEGHPSVHRALLVGQRRFQTCLLIEPVIDDPTSDATDERTEEEFVESIWPVVQAANETVPQYGQVVKTMIRLSSREKPFKLTAKGTTQRHAVNQDYAGEIEEIYAAQDRRMSVALPSALTREGVSAYLQGIISTLTGKSDIRPSDDLYGLGLDSLQAIQLSKTLKSSVSAYSSQCPVERLQVQNIYAHPTVDALTDLLLGVLDQSAVQTAPVTRAERIAQLISKYTGDLHAPPAGAQVAPPPARSTVILTGSTGSLGTYILEELLRNPRVAKVYCFNRSADAASRQRAGFEEKGLSTWLLDDPGQVEFWQVEFGARQFGLPDERYGELLGRVDLIIHNAWKVNFNHPVSSFEDPHLRGVRGFVDLSTRSRHRAHLAFVSSVSTIGAWQPTDAGVTAVPEEPMASVATALAQGYGESKFVGERICVEAWARAGVASSILRVGQIAGPDSPRGVWNPHEWIPALVKSSKASGKVPSDLGGYPVDWVSVDSLARIITELLLNPRCNRSTYPAVFHLVNPSRTSWASLVPAIQARYPVQPVPLTEWLADLQAIPDPSDQEVEAKPALKLLGFFRALADNDAAVLSADISVDRAKEGSPTMAALGPVSCAQMSNWLAQWDF</sequence>
<dbReference type="PANTHER" id="PTHR43439">
    <property type="entry name" value="PHENYLACETATE-COENZYME A LIGASE"/>
    <property type="match status" value="1"/>
</dbReference>
<gene>
    <name evidence="4" type="ORF">BO70DRAFT_390364</name>
</gene>
<dbReference type="InterPro" id="IPR051414">
    <property type="entry name" value="Adenylate-forming_Reductase"/>
</dbReference>
<dbReference type="PROSITE" id="PS50075">
    <property type="entry name" value="CARRIER"/>
    <property type="match status" value="1"/>
</dbReference>
<dbReference type="Gene3D" id="3.40.50.12780">
    <property type="entry name" value="N-terminal domain of ligase-like"/>
    <property type="match status" value="1"/>
</dbReference>
<dbReference type="InterPro" id="IPR036736">
    <property type="entry name" value="ACP-like_sf"/>
</dbReference>